<protein>
    <submittedName>
        <fullName evidence="1">Uncharacterized protein</fullName>
    </submittedName>
</protein>
<reference evidence="1" key="1">
    <citation type="journal article" date="2014" name="Front. Microbiol.">
        <title>High frequency of phylogenetically diverse reductive dehalogenase-homologous genes in deep subseafloor sedimentary metagenomes.</title>
        <authorList>
            <person name="Kawai M."/>
            <person name="Futagami T."/>
            <person name="Toyoda A."/>
            <person name="Takaki Y."/>
            <person name="Nishi S."/>
            <person name="Hori S."/>
            <person name="Arai W."/>
            <person name="Tsubouchi T."/>
            <person name="Morono Y."/>
            <person name="Uchiyama I."/>
            <person name="Ito T."/>
            <person name="Fujiyama A."/>
            <person name="Inagaki F."/>
            <person name="Takami H."/>
        </authorList>
    </citation>
    <scope>NUCLEOTIDE SEQUENCE</scope>
    <source>
        <strain evidence="1">Expedition CK06-06</strain>
    </source>
</reference>
<dbReference type="AlphaFoldDB" id="X0XYQ0"/>
<dbReference type="EMBL" id="BARS01055738">
    <property type="protein sequence ID" value="GAG48529.1"/>
    <property type="molecule type" value="Genomic_DNA"/>
</dbReference>
<evidence type="ECO:0000313" key="1">
    <source>
        <dbReference type="EMBL" id="GAG48529.1"/>
    </source>
</evidence>
<proteinExistence type="predicted"/>
<name>X0XYQ0_9ZZZZ</name>
<comment type="caution">
    <text evidence="1">The sequence shown here is derived from an EMBL/GenBank/DDBJ whole genome shotgun (WGS) entry which is preliminary data.</text>
</comment>
<feature type="non-terminal residue" evidence="1">
    <location>
        <position position="35"/>
    </location>
</feature>
<accession>X0XYQ0</accession>
<organism evidence="1">
    <name type="scientific">marine sediment metagenome</name>
    <dbReference type="NCBI Taxonomy" id="412755"/>
    <lineage>
        <taxon>unclassified sequences</taxon>
        <taxon>metagenomes</taxon>
        <taxon>ecological metagenomes</taxon>
    </lineage>
</organism>
<sequence>MPFKSAKQRRFLYARKPALAKRWTKKYGWRVRSKK</sequence>
<gene>
    <name evidence="1" type="ORF">S01H1_82240</name>
</gene>